<sequence length="78" mass="8744">MKRIKYAILETVVRPSLIVGISQWMKTLFLVILSMEILDDFGISMLRTLTSSSVGIKRSAQSLRRSEMIATATIDIAQ</sequence>
<accession>A0A9P8QDT4</accession>
<protein>
    <submittedName>
        <fullName evidence="1">Uncharacterized protein</fullName>
    </submittedName>
</protein>
<dbReference type="Proteomes" id="UP000774326">
    <property type="component" value="Unassembled WGS sequence"/>
</dbReference>
<keyword evidence="2" id="KW-1185">Reference proteome</keyword>
<reference evidence="1" key="1">
    <citation type="journal article" date="2021" name="Open Biol.">
        <title>Shared evolutionary footprints suggest mitochondrial oxidative damage underlies multiple complex I losses in fungi.</title>
        <authorList>
            <person name="Schikora-Tamarit M.A."/>
            <person name="Marcet-Houben M."/>
            <person name="Nosek J."/>
            <person name="Gabaldon T."/>
        </authorList>
    </citation>
    <scope>NUCLEOTIDE SEQUENCE</scope>
    <source>
        <strain evidence="1">CBS2887</strain>
    </source>
</reference>
<proteinExistence type="predicted"/>
<dbReference type="EMBL" id="JAEUBG010000730">
    <property type="protein sequence ID" value="KAH3687579.1"/>
    <property type="molecule type" value="Genomic_DNA"/>
</dbReference>
<reference evidence="1" key="2">
    <citation type="submission" date="2021-01" db="EMBL/GenBank/DDBJ databases">
        <authorList>
            <person name="Schikora-Tamarit M.A."/>
        </authorList>
    </citation>
    <scope>NUCLEOTIDE SEQUENCE</scope>
    <source>
        <strain evidence="1">CBS2887</strain>
    </source>
</reference>
<comment type="caution">
    <text evidence="1">The sequence shown here is derived from an EMBL/GenBank/DDBJ whole genome shotgun (WGS) entry which is preliminary data.</text>
</comment>
<evidence type="ECO:0000313" key="1">
    <source>
        <dbReference type="EMBL" id="KAH3687579.1"/>
    </source>
</evidence>
<gene>
    <name evidence="1" type="ORF">WICPIJ_001440</name>
</gene>
<evidence type="ECO:0000313" key="2">
    <source>
        <dbReference type="Proteomes" id="UP000774326"/>
    </source>
</evidence>
<name>A0A9P8QDT4_WICPI</name>
<dbReference type="AlphaFoldDB" id="A0A9P8QDT4"/>
<organism evidence="1 2">
    <name type="scientific">Wickerhamomyces pijperi</name>
    <name type="common">Yeast</name>
    <name type="synonym">Pichia pijperi</name>
    <dbReference type="NCBI Taxonomy" id="599730"/>
    <lineage>
        <taxon>Eukaryota</taxon>
        <taxon>Fungi</taxon>
        <taxon>Dikarya</taxon>
        <taxon>Ascomycota</taxon>
        <taxon>Saccharomycotina</taxon>
        <taxon>Saccharomycetes</taxon>
        <taxon>Phaffomycetales</taxon>
        <taxon>Wickerhamomycetaceae</taxon>
        <taxon>Wickerhamomyces</taxon>
    </lineage>
</organism>